<sequence length="80" mass="8835">SNQLLAFASLVSFYIGLIIHTSSNEEPAILIWAKSKRTYIFVNWKRGISLPLIVGITAALMFACAIVIMIVQLIVELKNG</sequence>
<comment type="caution">
    <text evidence="2">The sequence shown here is derived from an EMBL/GenBank/DDBJ whole genome shotgun (WGS) entry which is preliminary data.</text>
</comment>
<keyword evidence="1" id="KW-0472">Membrane</keyword>
<feature type="non-terminal residue" evidence="2">
    <location>
        <position position="80"/>
    </location>
</feature>
<dbReference type="Proteomes" id="UP001328107">
    <property type="component" value="Unassembled WGS sequence"/>
</dbReference>
<keyword evidence="1" id="KW-0812">Transmembrane</keyword>
<dbReference type="EMBL" id="BTRK01000004">
    <property type="protein sequence ID" value="GMR50085.1"/>
    <property type="molecule type" value="Genomic_DNA"/>
</dbReference>
<feature type="non-terminal residue" evidence="2">
    <location>
        <position position="1"/>
    </location>
</feature>
<proteinExistence type="predicted"/>
<evidence type="ECO:0000313" key="3">
    <source>
        <dbReference type="Proteomes" id="UP001328107"/>
    </source>
</evidence>
<feature type="transmembrane region" description="Helical" evidence="1">
    <location>
        <begin position="48"/>
        <end position="75"/>
    </location>
</feature>
<reference evidence="3" key="1">
    <citation type="submission" date="2022-10" db="EMBL/GenBank/DDBJ databases">
        <title>Genome assembly of Pristionchus species.</title>
        <authorList>
            <person name="Yoshida K."/>
            <person name="Sommer R.J."/>
        </authorList>
    </citation>
    <scope>NUCLEOTIDE SEQUENCE [LARGE SCALE GENOMIC DNA]</scope>
    <source>
        <strain evidence="3">RS5460</strain>
    </source>
</reference>
<name>A0AAN5I3F9_9BILA</name>
<accession>A0AAN5I3F9</accession>
<gene>
    <name evidence="2" type="ORF">PMAYCL1PPCAC_20280</name>
</gene>
<protein>
    <recommendedName>
        <fullName evidence="4">G protein-coupled receptor</fullName>
    </recommendedName>
</protein>
<keyword evidence="1" id="KW-1133">Transmembrane helix</keyword>
<evidence type="ECO:0000313" key="2">
    <source>
        <dbReference type="EMBL" id="GMR50085.1"/>
    </source>
</evidence>
<evidence type="ECO:0000256" key="1">
    <source>
        <dbReference type="SAM" id="Phobius"/>
    </source>
</evidence>
<keyword evidence="3" id="KW-1185">Reference proteome</keyword>
<dbReference type="AlphaFoldDB" id="A0AAN5I3F9"/>
<evidence type="ECO:0008006" key="4">
    <source>
        <dbReference type="Google" id="ProtNLM"/>
    </source>
</evidence>
<organism evidence="2 3">
    <name type="scientific">Pristionchus mayeri</name>
    <dbReference type="NCBI Taxonomy" id="1317129"/>
    <lineage>
        <taxon>Eukaryota</taxon>
        <taxon>Metazoa</taxon>
        <taxon>Ecdysozoa</taxon>
        <taxon>Nematoda</taxon>
        <taxon>Chromadorea</taxon>
        <taxon>Rhabditida</taxon>
        <taxon>Rhabditina</taxon>
        <taxon>Diplogasteromorpha</taxon>
        <taxon>Diplogasteroidea</taxon>
        <taxon>Neodiplogasteridae</taxon>
        <taxon>Pristionchus</taxon>
    </lineage>
</organism>